<evidence type="ECO:0000256" key="2">
    <source>
        <dbReference type="ARBA" id="ARBA00022527"/>
    </source>
</evidence>
<keyword evidence="2" id="KW-0723">Serine/threonine-protein kinase</keyword>
<evidence type="ECO:0000313" key="11">
    <source>
        <dbReference type="Proteomes" id="UP000266861"/>
    </source>
</evidence>
<protein>
    <recommendedName>
        <fullName evidence="1">non-specific serine/threonine protein kinase</fullName>
        <ecNumber evidence="1">2.7.11.1</ecNumber>
    </recommendedName>
</protein>
<evidence type="ECO:0000256" key="8">
    <source>
        <dbReference type="ARBA" id="ARBA00048679"/>
    </source>
</evidence>
<evidence type="ECO:0000313" key="10">
    <source>
        <dbReference type="EMBL" id="RHZ80159.1"/>
    </source>
</evidence>
<comment type="caution">
    <text evidence="10">The sequence shown here is derived from an EMBL/GenBank/DDBJ whole genome shotgun (WGS) entry which is preliminary data.</text>
</comment>
<evidence type="ECO:0000256" key="6">
    <source>
        <dbReference type="ARBA" id="ARBA00022840"/>
    </source>
</evidence>
<dbReference type="Pfam" id="PF00069">
    <property type="entry name" value="Pkinase"/>
    <property type="match status" value="1"/>
</dbReference>
<dbReference type="PROSITE" id="PS50011">
    <property type="entry name" value="PROTEIN_KINASE_DOM"/>
    <property type="match status" value="1"/>
</dbReference>
<dbReference type="InterPro" id="IPR000719">
    <property type="entry name" value="Prot_kinase_dom"/>
</dbReference>
<gene>
    <name evidence="10" type="ORF">Glove_139g113</name>
</gene>
<dbReference type="InterPro" id="IPR011009">
    <property type="entry name" value="Kinase-like_dom_sf"/>
</dbReference>
<keyword evidence="5" id="KW-0418">Kinase</keyword>
<organism evidence="10 11">
    <name type="scientific">Diversispora epigaea</name>
    <dbReference type="NCBI Taxonomy" id="1348612"/>
    <lineage>
        <taxon>Eukaryota</taxon>
        <taxon>Fungi</taxon>
        <taxon>Fungi incertae sedis</taxon>
        <taxon>Mucoromycota</taxon>
        <taxon>Glomeromycotina</taxon>
        <taxon>Glomeromycetes</taxon>
        <taxon>Diversisporales</taxon>
        <taxon>Diversisporaceae</taxon>
        <taxon>Diversispora</taxon>
    </lineage>
</organism>
<evidence type="ECO:0000256" key="5">
    <source>
        <dbReference type="ARBA" id="ARBA00022777"/>
    </source>
</evidence>
<reference evidence="10 11" key="1">
    <citation type="submission" date="2018-08" db="EMBL/GenBank/DDBJ databases">
        <title>Genome and evolution of the arbuscular mycorrhizal fungus Diversispora epigaea (formerly Glomus versiforme) and its bacterial endosymbionts.</title>
        <authorList>
            <person name="Sun X."/>
            <person name="Fei Z."/>
            <person name="Harrison M."/>
        </authorList>
    </citation>
    <scope>NUCLEOTIDE SEQUENCE [LARGE SCALE GENOMIC DNA]</scope>
    <source>
        <strain evidence="10 11">IT104</strain>
    </source>
</reference>
<dbReference type="OrthoDB" id="2403434at2759"/>
<sequence>MSQTKYCPNGHSSNDIGYRNKKNTIYSYGYCDLCTIDHFTQEFPTWSSGNTDIDRIIKECQIHYGYSLQWVSYDNFRDIEFIAEGGYGSVHSTLLEKGVKRYWDLNKSEWDYSNVGDKVALKEIKDSKDDVSKFLKEVQNIQLVSDLLYITICLGISKNPKTQNYIIVMELYDATGGLNNLHTKNLAHCDLHAGNILVKSYTNYITSNNTTLADFGSCSLENDLLLNPDGQSKSIYGSIPYIPPEVLRGNPFTKKGDIYSLGGIMYEIATGKQPFYDRAHGTTLMIKIWNGLRPTIPPNIENCIPKHYKDLMYRCWSADPSKRPTAEEVYDEVWSLYEILLNKKVEDNIFKQFKIADKNKEKAIKSQKLEISQNAPHLQSCYISRNISTLYALNDLLDDIRSGRSKDPNLLMPPSTYGTYSSNSNSFKPTYDIDSKEYQECIDWEKEIQNHNKTTETQNHAKERSTTDIDSKEYQECIDFEKEIQIKNRAKKRPFTFENEDNIMFKKIKA</sequence>
<evidence type="ECO:0000256" key="7">
    <source>
        <dbReference type="ARBA" id="ARBA00047899"/>
    </source>
</evidence>
<keyword evidence="6" id="KW-0067">ATP-binding</keyword>
<name>A0A397IVX5_9GLOM</name>
<dbReference type="Gene3D" id="3.30.200.20">
    <property type="entry name" value="Phosphorylase Kinase, domain 1"/>
    <property type="match status" value="1"/>
</dbReference>
<dbReference type="STRING" id="1348612.A0A397IVX5"/>
<dbReference type="Proteomes" id="UP000266861">
    <property type="component" value="Unassembled WGS sequence"/>
</dbReference>
<dbReference type="GO" id="GO:0005524">
    <property type="term" value="F:ATP binding"/>
    <property type="evidence" value="ECO:0007669"/>
    <property type="project" value="UniProtKB-KW"/>
</dbReference>
<dbReference type="Gene3D" id="1.10.510.10">
    <property type="entry name" value="Transferase(Phosphotransferase) domain 1"/>
    <property type="match status" value="1"/>
</dbReference>
<comment type="catalytic activity">
    <reaction evidence="7">
        <text>L-threonyl-[protein] + ATP = O-phospho-L-threonyl-[protein] + ADP + H(+)</text>
        <dbReference type="Rhea" id="RHEA:46608"/>
        <dbReference type="Rhea" id="RHEA-COMP:11060"/>
        <dbReference type="Rhea" id="RHEA-COMP:11605"/>
        <dbReference type="ChEBI" id="CHEBI:15378"/>
        <dbReference type="ChEBI" id="CHEBI:30013"/>
        <dbReference type="ChEBI" id="CHEBI:30616"/>
        <dbReference type="ChEBI" id="CHEBI:61977"/>
        <dbReference type="ChEBI" id="CHEBI:456216"/>
        <dbReference type="EC" id="2.7.11.1"/>
    </reaction>
</comment>
<dbReference type="EC" id="2.7.11.1" evidence="1"/>
<evidence type="ECO:0000256" key="1">
    <source>
        <dbReference type="ARBA" id="ARBA00012513"/>
    </source>
</evidence>
<feature type="domain" description="Protein kinase" evidence="9">
    <location>
        <begin position="76"/>
        <end position="340"/>
    </location>
</feature>
<dbReference type="PANTHER" id="PTHR44329">
    <property type="entry name" value="SERINE/THREONINE-PROTEIN KINASE TNNI3K-RELATED"/>
    <property type="match status" value="1"/>
</dbReference>
<dbReference type="SUPFAM" id="SSF56112">
    <property type="entry name" value="Protein kinase-like (PK-like)"/>
    <property type="match status" value="1"/>
</dbReference>
<dbReference type="AlphaFoldDB" id="A0A397IVX5"/>
<dbReference type="GO" id="GO:0004674">
    <property type="term" value="F:protein serine/threonine kinase activity"/>
    <property type="evidence" value="ECO:0007669"/>
    <property type="project" value="UniProtKB-KW"/>
</dbReference>
<keyword evidence="3" id="KW-0808">Transferase</keyword>
<keyword evidence="4" id="KW-0547">Nucleotide-binding</keyword>
<evidence type="ECO:0000256" key="3">
    <source>
        <dbReference type="ARBA" id="ARBA00022679"/>
    </source>
</evidence>
<dbReference type="InterPro" id="IPR051681">
    <property type="entry name" value="Ser/Thr_Kinases-Pseudokinases"/>
</dbReference>
<dbReference type="PANTHER" id="PTHR44329:SF285">
    <property type="entry name" value="V-MOS MOLONEY MURINE SARCOMA VIRAL ONCO HOMOLOG"/>
    <property type="match status" value="1"/>
</dbReference>
<evidence type="ECO:0000259" key="9">
    <source>
        <dbReference type="PROSITE" id="PS50011"/>
    </source>
</evidence>
<accession>A0A397IVX5</accession>
<dbReference type="EMBL" id="PQFF01000130">
    <property type="protein sequence ID" value="RHZ80159.1"/>
    <property type="molecule type" value="Genomic_DNA"/>
</dbReference>
<evidence type="ECO:0000256" key="4">
    <source>
        <dbReference type="ARBA" id="ARBA00022741"/>
    </source>
</evidence>
<proteinExistence type="predicted"/>
<comment type="catalytic activity">
    <reaction evidence="8">
        <text>L-seryl-[protein] + ATP = O-phospho-L-seryl-[protein] + ADP + H(+)</text>
        <dbReference type="Rhea" id="RHEA:17989"/>
        <dbReference type="Rhea" id="RHEA-COMP:9863"/>
        <dbReference type="Rhea" id="RHEA-COMP:11604"/>
        <dbReference type="ChEBI" id="CHEBI:15378"/>
        <dbReference type="ChEBI" id="CHEBI:29999"/>
        <dbReference type="ChEBI" id="CHEBI:30616"/>
        <dbReference type="ChEBI" id="CHEBI:83421"/>
        <dbReference type="ChEBI" id="CHEBI:456216"/>
        <dbReference type="EC" id="2.7.11.1"/>
    </reaction>
</comment>
<keyword evidence="11" id="KW-1185">Reference proteome</keyword>